<evidence type="ECO:0000313" key="2">
    <source>
        <dbReference type="EMBL" id="GHJ33927.1"/>
    </source>
</evidence>
<organism evidence="2 3">
    <name type="scientific">Streptomyces hygroscopicus</name>
    <dbReference type="NCBI Taxonomy" id="1912"/>
    <lineage>
        <taxon>Bacteria</taxon>
        <taxon>Bacillati</taxon>
        <taxon>Actinomycetota</taxon>
        <taxon>Actinomycetes</taxon>
        <taxon>Kitasatosporales</taxon>
        <taxon>Streptomycetaceae</taxon>
        <taxon>Streptomyces</taxon>
        <taxon>Streptomyces violaceusniger group</taxon>
    </lineage>
</organism>
<dbReference type="EMBL" id="BNEK01000005">
    <property type="protein sequence ID" value="GHJ33927.1"/>
    <property type="molecule type" value="Genomic_DNA"/>
</dbReference>
<proteinExistence type="predicted"/>
<sequence>MSEEAFNDAPELGESYQACEAEVRQFLAPLWTATETLPAAVRPFVHAIHGWAVRTDRIADEGSPEGREERFARWRADTLAELRSGRSGHPVRRAFVDTVRRWDLDQALVEEHLDAVRADCAAVPAFETFADLRRDYLRGAAGAVAELWSPLLQPRGPEAPRRMSALGEACQMADVFQDLSADLAAGRCYLPGADLRRFGLTAGDLRRGDGGRQEALGAVVDVQLAHWRGLLDETAPVTAAVTEEYQPFLHTLLLGAELHYDEVALLGSRALADGVAPLDPDGMAPLSPNGGAPLGPDGGAGRDHQAKRPPRPSERRETTRKCGAPRVPPETSGRANALGAPFGMTNRPRRGRVYRPRPRRIACSTGEVPWSTSYGSAGSKGGWARNRGRVPWCA</sequence>
<evidence type="ECO:0008006" key="4">
    <source>
        <dbReference type="Google" id="ProtNLM"/>
    </source>
</evidence>
<accession>A0ABQ3UEE0</accession>
<dbReference type="SUPFAM" id="SSF48576">
    <property type="entry name" value="Terpenoid synthases"/>
    <property type="match status" value="1"/>
</dbReference>
<dbReference type="InterPro" id="IPR008949">
    <property type="entry name" value="Isoprenoid_synthase_dom_sf"/>
</dbReference>
<gene>
    <name evidence="2" type="ORF">TPA0910_83600</name>
</gene>
<dbReference type="Gene3D" id="1.10.600.10">
    <property type="entry name" value="Farnesyl Diphosphate Synthase"/>
    <property type="match status" value="1"/>
</dbReference>
<evidence type="ECO:0000256" key="1">
    <source>
        <dbReference type="SAM" id="MobiDB-lite"/>
    </source>
</evidence>
<dbReference type="Proteomes" id="UP001054854">
    <property type="component" value="Unassembled WGS sequence"/>
</dbReference>
<dbReference type="PANTHER" id="PTHR31480">
    <property type="entry name" value="BIFUNCTIONAL LYCOPENE CYCLASE/PHYTOENE SYNTHASE"/>
    <property type="match status" value="1"/>
</dbReference>
<name>A0ABQ3UEE0_STRHY</name>
<feature type="compositionally biased region" description="Basic and acidic residues" evidence="1">
    <location>
        <begin position="300"/>
        <end position="320"/>
    </location>
</feature>
<feature type="region of interest" description="Disordered" evidence="1">
    <location>
        <begin position="281"/>
        <end position="351"/>
    </location>
</feature>
<reference evidence="2" key="1">
    <citation type="submission" date="2024-05" db="EMBL/GenBank/DDBJ databases">
        <title>Whole genome shotgun sequence of Streptomyces hygroscopicus NBRC 113678.</title>
        <authorList>
            <person name="Komaki H."/>
            <person name="Tamura T."/>
        </authorList>
    </citation>
    <scope>NUCLEOTIDE SEQUENCE</scope>
    <source>
        <strain evidence="2">N11-34</strain>
    </source>
</reference>
<keyword evidence="3" id="KW-1185">Reference proteome</keyword>
<evidence type="ECO:0000313" key="3">
    <source>
        <dbReference type="Proteomes" id="UP001054854"/>
    </source>
</evidence>
<dbReference type="Pfam" id="PF00494">
    <property type="entry name" value="SQS_PSY"/>
    <property type="match status" value="1"/>
</dbReference>
<dbReference type="InterPro" id="IPR002060">
    <property type="entry name" value="Squ/phyt_synthse"/>
</dbReference>
<protein>
    <recommendedName>
        <fullName evidence="4">Phytoene synthase</fullName>
    </recommendedName>
</protein>
<comment type="caution">
    <text evidence="2">The sequence shown here is derived from an EMBL/GenBank/DDBJ whole genome shotgun (WGS) entry which is preliminary data.</text>
</comment>